<dbReference type="SMART" id="SM00421">
    <property type="entry name" value="HTH_LUXR"/>
    <property type="match status" value="1"/>
</dbReference>
<dbReference type="Pfam" id="PF00196">
    <property type="entry name" value="GerE"/>
    <property type="match status" value="1"/>
</dbReference>
<organism evidence="6">
    <name type="scientific">Ignavibacterium album</name>
    <dbReference type="NCBI Taxonomy" id="591197"/>
    <lineage>
        <taxon>Bacteria</taxon>
        <taxon>Pseudomonadati</taxon>
        <taxon>Ignavibacteriota</taxon>
        <taxon>Ignavibacteria</taxon>
        <taxon>Ignavibacteriales</taxon>
        <taxon>Ignavibacteriaceae</taxon>
        <taxon>Ignavibacterium</taxon>
    </lineage>
</organism>
<feature type="domain" description="HTH luxR-type" evidence="4">
    <location>
        <begin position="146"/>
        <end position="211"/>
    </location>
</feature>
<dbReference type="Pfam" id="PF00072">
    <property type="entry name" value="Response_reg"/>
    <property type="match status" value="1"/>
</dbReference>
<feature type="domain" description="Response regulatory" evidence="5">
    <location>
        <begin position="3"/>
        <end position="119"/>
    </location>
</feature>
<dbReference type="InterPro" id="IPR000792">
    <property type="entry name" value="Tscrpt_reg_LuxR_C"/>
</dbReference>
<dbReference type="PANTHER" id="PTHR43214">
    <property type="entry name" value="TWO-COMPONENT RESPONSE REGULATOR"/>
    <property type="match status" value="1"/>
</dbReference>
<name>A0A832DI05_9BACT</name>
<sequence length="214" mass="24180">MITIIIADDHPLMRSGVKGVLQTNPQIQIIAEAQDGENALKLIQKHHPDIALIDVEMPKMTGLEIARRAAEEKLKTKIIFLTMHKDEDMFNEAMNAGVFGYVLKENAVEEVLESVKTVAEGEYYISPLISGYLVKRLNKQNEFAAQQPSIYDLTKAERAILKLISDEKTTQQIADELHISYKTVENHRNNISKKLKLSGTHSLVKFAIKNKEKI</sequence>
<accession>A0A832DI05</accession>
<evidence type="ECO:0000256" key="1">
    <source>
        <dbReference type="ARBA" id="ARBA00022553"/>
    </source>
</evidence>
<keyword evidence="2" id="KW-0238">DNA-binding</keyword>
<dbReference type="InterPro" id="IPR001789">
    <property type="entry name" value="Sig_transdc_resp-reg_receiver"/>
</dbReference>
<dbReference type="GO" id="GO:0006355">
    <property type="term" value="P:regulation of DNA-templated transcription"/>
    <property type="evidence" value="ECO:0007669"/>
    <property type="project" value="InterPro"/>
</dbReference>
<feature type="modified residue" description="4-aspartylphosphate" evidence="3">
    <location>
        <position position="54"/>
    </location>
</feature>
<dbReference type="AlphaFoldDB" id="A0A832DI05"/>
<dbReference type="SUPFAM" id="SSF52172">
    <property type="entry name" value="CheY-like"/>
    <property type="match status" value="1"/>
</dbReference>
<dbReference type="PANTHER" id="PTHR43214:SF43">
    <property type="entry name" value="TWO-COMPONENT RESPONSE REGULATOR"/>
    <property type="match status" value="1"/>
</dbReference>
<dbReference type="InterPro" id="IPR039420">
    <property type="entry name" value="WalR-like"/>
</dbReference>
<protein>
    <submittedName>
        <fullName evidence="6">Response regulator transcription factor</fullName>
    </submittedName>
</protein>
<dbReference type="CDD" id="cd17535">
    <property type="entry name" value="REC_NarL-like"/>
    <property type="match status" value="1"/>
</dbReference>
<evidence type="ECO:0000259" key="4">
    <source>
        <dbReference type="PROSITE" id="PS50043"/>
    </source>
</evidence>
<dbReference type="SUPFAM" id="SSF46894">
    <property type="entry name" value="C-terminal effector domain of the bipartite response regulators"/>
    <property type="match status" value="1"/>
</dbReference>
<dbReference type="PROSITE" id="PS50043">
    <property type="entry name" value="HTH_LUXR_2"/>
    <property type="match status" value="1"/>
</dbReference>
<dbReference type="GO" id="GO:0000160">
    <property type="term" value="P:phosphorelay signal transduction system"/>
    <property type="evidence" value="ECO:0007669"/>
    <property type="project" value="InterPro"/>
</dbReference>
<dbReference type="InterPro" id="IPR058245">
    <property type="entry name" value="NreC/VraR/RcsB-like_REC"/>
</dbReference>
<dbReference type="GO" id="GO:0003677">
    <property type="term" value="F:DNA binding"/>
    <property type="evidence" value="ECO:0007669"/>
    <property type="project" value="UniProtKB-KW"/>
</dbReference>
<dbReference type="SMART" id="SM00448">
    <property type="entry name" value="REC"/>
    <property type="match status" value="1"/>
</dbReference>
<gene>
    <name evidence="6" type="ORF">ENS56_06910</name>
</gene>
<evidence type="ECO:0000256" key="3">
    <source>
        <dbReference type="PROSITE-ProRule" id="PRU00169"/>
    </source>
</evidence>
<evidence type="ECO:0000313" key="6">
    <source>
        <dbReference type="EMBL" id="HGT47747.1"/>
    </source>
</evidence>
<dbReference type="PRINTS" id="PR00038">
    <property type="entry name" value="HTHLUXR"/>
</dbReference>
<dbReference type="CDD" id="cd06170">
    <property type="entry name" value="LuxR_C_like"/>
    <property type="match status" value="1"/>
</dbReference>
<evidence type="ECO:0000259" key="5">
    <source>
        <dbReference type="PROSITE" id="PS50110"/>
    </source>
</evidence>
<dbReference type="PROSITE" id="PS50110">
    <property type="entry name" value="RESPONSE_REGULATORY"/>
    <property type="match status" value="1"/>
</dbReference>
<keyword evidence="1 3" id="KW-0597">Phosphoprotein</keyword>
<dbReference type="InterPro" id="IPR011006">
    <property type="entry name" value="CheY-like_superfamily"/>
</dbReference>
<dbReference type="Gene3D" id="3.40.50.2300">
    <property type="match status" value="1"/>
</dbReference>
<dbReference type="EMBL" id="DSVI01000008">
    <property type="protein sequence ID" value="HGT47747.1"/>
    <property type="molecule type" value="Genomic_DNA"/>
</dbReference>
<proteinExistence type="predicted"/>
<evidence type="ECO:0000256" key="2">
    <source>
        <dbReference type="ARBA" id="ARBA00023125"/>
    </source>
</evidence>
<dbReference type="InterPro" id="IPR016032">
    <property type="entry name" value="Sig_transdc_resp-reg_C-effctor"/>
</dbReference>
<comment type="caution">
    <text evidence="6">The sequence shown here is derived from an EMBL/GenBank/DDBJ whole genome shotgun (WGS) entry which is preliminary data.</text>
</comment>
<reference evidence="6" key="1">
    <citation type="journal article" date="2020" name="mSystems">
        <title>Genome- and Community-Level Interaction Insights into Carbon Utilization and Element Cycling Functions of Hydrothermarchaeota in Hydrothermal Sediment.</title>
        <authorList>
            <person name="Zhou Z."/>
            <person name="Liu Y."/>
            <person name="Xu W."/>
            <person name="Pan J."/>
            <person name="Luo Z.H."/>
            <person name="Li M."/>
        </authorList>
    </citation>
    <scope>NUCLEOTIDE SEQUENCE [LARGE SCALE GENOMIC DNA]</scope>
    <source>
        <strain evidence="6">SpSt-500</strain>
    </source>
</reference>